<keyword evidence="4" id="KW-0804">Transcription</keyword>
<comment type="similarity">
    <text evidence="1">Belongs to the LysR transcriptional regulatory family.</text>
</comment>
<dbReference type="GO" id="GO:0003700">
    <property type="term" value="F:DNA-binding transcription factor activity"/>
    <property type="evidence" value="ECO:0007669"/>
    <property type="project" value="InterPro"/>
</dbReference>
<accession>A0A1I5ZYL8</accession>
<dbReference type="InterPro" id="IPR036390">
    <property type="entry name" value="WH_DNA-bd_sf"/>
</dbReference>
<protein>
    <submittedName>
        <fullName evidence="6">DNA-binding transcriptional regulator, LysR family</fullName>
    </submittedName>
</protein>
<dbReference type="PROSITE" id="PS50931">
    <property type="entry name" value="HTH_LYSR"/>
    <property type="match status" value="1"/>
</dbReference>
<evidence type="ECO:0000256" key="3">
    <source>
        <dbReference type="ARBA" id="ARBA00023125"/>
    </source>
</evidence>
<dbReference type="AlphaFoldDB" id="A0A1I5ZYL8"/>
<dbReference type="EMBL" id="FOXV01000013">
    <property type="protein sequence ID" value="SFQ61546.1"/>
    <property type="molecule type" value="Genomic_DNA"/>
</dbReference>
<sequence>MQEMQASPLSRRLLPPLPALRALEALDRLGTAAAVARELDLSQSAISRQIRTLEDQLGVTLASRESRALSLTPEARAYAAEVRAALNRIAQASLSLRMPSRAGSLSLSVLPSFGMRWLVPRLPDFTRRHPEVTINFTTRLRPPDFAAEAFDAAIEFGMAARPGTNRLLLRPERVLPVSAPSVLKDGPVGLKTLAQLPLLHIDTRPTAWEDWFAAQGRETGPLPGTSFDQFTTILEAALHGLGVALLPDYLTEEALARKRLVVAHDAEPTSLGAYHLAWPTDRPVTPALSEFRDWLAGEAQGEDDPLPR</sequence>
<keyword evidence="3 6" id="KW-0238">DNA-binding</keyword>
<dbReference type="PRINTS" id="PR00039">
    <property type="entry name" value="HTHLYSR"/>
</dbReference>
<evidence type="ECO:0000256" key="4">
    <source>
        <dbReference type="ARBA" id="ARBA00023163"/>
    </source>
</evidence>
<proteinExistence type="inferred from homology"/>
<dbReference type="InterPro" id="IPR058163">
    <property type="entry name" value="LysR-type_TF_proteobact-type"/>
</dbReference>
<gene>
    <name evidence="6" type="ORF">SAMN05421853_11346</name>
</gene>
<reference evidence="7" key="1">
    <citation type="submission" date="2016-10" db="EMBL/GenBank/DDBJ databases">
        <authorList>
            <person name="Varghese N."/>
            <person name="Submissions S."/>
        </authorList>
    </citation>
    <scope>NUCLEOTIDE SEQUENCE [LARGE SCALE GENOMIC DNA]</scope>
    <source>
        <strain evidence="7">JCM 10271</strain>
    </source>
</reference>
<evidence type="ECO:0000256" key="1">
    <source>
        <dbReference type="ARBA" id="ARBA00009437"/>
    </source>
</evidence>
<dbReference type="SUPFAM" id="SSF46785">
    <property type="entry name" value="Winged helix' DNA-binding domain"/>
    <property type="match status" value="1"/>
</dbReference>
<keyword evidence="2" id="KW-0805">Transcription regulation</keyword>
<dbReference type="SUPFAM" id="SSF53850">
    <property type="entry name" value="Periplasmic binding protein-like II"/>
    <property type="match status" value="1"/>
</dbReference>
<dbReference type="Pfam" id="PF00126">
    <property type="entry name" value="HTH_1"/>
    <property type="match status" value="1"/>
</dbReference>
<dbReference type="GO" id="GO:0043565">
    <property type="term" value="F:sequence-specific DNA binding"/>
    <property type="evidence" value="ECO:0007669"/>
    <property type="project" value="TreeGrafter"/>
</dbReference>
<name>A0A1I5ZYL8_9RHOB</name>
<feature type="domain" description="HTH lysR-type" evidence="5">
    <location>
        <begin position="15"/>
        <end position="72"/>
    </location>
</feature>
<dbReference type="Proteomes" id="UP000243106">
    <property type="component" value="Unassembled WGS sequence"/>
</dbReference>
<evidence type="ECO:0000256" key="2">
    <source>
        <dbReference type="ARBA" id="ARBA00023015"/>
    </source>
</evidence>
<dbReference type="PANTHER" id="PTHR30537:SF79">
    <property type="entry name" value="TRANSCRIPTIONAL REGULATOR-RELATED"/>
    <property type="match status" value="1"/>
</dbReference>
<dbReference type="PANTHER" id="PTHR30537">
    <property type="entry name" value="HTH-TYPE TRANSCRIPTIONAL REGULATOR"/>
    <property type="match status" value="1"/>
</dbReference>
<dbReference type="GO" id="GO:0006351">
    <property type="term" value="P:DNA-templated transcription"/>
    <property type="evidence" value="ECO:0007669"/>
    <property type="project" value="TreeGrafter"/>
</dbReference>
<dbReference type="Gene3D" id="1.10.10.10">
    <property type="entry name" value="Winged helix-like DNA-binding domain superfamily/Winged helix DNA-binding domain"/>
    <property type="match status" value="1"/>
</dbReference>
<dbReference type="InterPro" id="IPR000847">
    <property type="entry name" value="LysR_HTH_N"/>
</dbReference>
<dbReference type="Gene3D" id="3.40.190.10">
    <property type="entry name" value="Periplasmic binding protein-like II"/>
    <property type="match status" value="2"/>
</dbReference>
<evidence type="ECO:0000259" key="5">
    <source>
        <dbReference type="PROSITE" id="PS50931"/>
    </source>
</evidence>
<evidence type="ECO:0000313" key="7">
    <source>
        <dbReference type="Proteomes" id="UP000243106"/>
    </source>
</evidence>
<dbReference type="InterPro" id="IPR005119">
    <property type="entry name" value="LysR_subst-bd"/>
</dbReference>
<keyword evidence="7" id="KW-1185">Reference proteome</keyword>
<dbReference type="Pfam" id="PF03466">
    <property type="entry name" value="LysR_substrate"/>
    <property type="match status" value="1"/>
</dbReference>
<dbReference type="InterPro" id="IPR036388">
    <property type="entry name" value="WH-like_DNA-bd_sf"/>
</dbReference>
<evidence type="ECO:0000313" key="6">
    <source>
        <dbReference type="EMBL" id="SFQ61546.1"/>
    </source>
</evidence>
<organism evidence="6 7">
    <name type="scientific">Roseivivax halotolerans</name>
    <dbReference type="NCBI Taxonomy" id="93684"/>
    <lineage>
        <taxon>Bacteria</taxon>
        <taxon>Pseudomonadati</taxon>
        <taxon>Pseudomonadota</taxon>
        <taxon>Alphaproteobacteria</taxon>
        <taxon>Rhodobacterales</taxon>
        <taxon>Roseobacteraceae</taxon>
        <taxon>Roseivivax</taxon>
    </lineage>
</organism>
<dbReference type="STRING" id="93684.SAMN05421853_11346"/>